<evidence type="ECO:0000259" key="3">
    <source>
        <dbReference type="Pfam" id="PF07686"/>
    </source>
</evidence>
<evidence type="ECO:0000256" key="2">
    <source>
        <dbReference type="SAM" id="SignalP"/>
    </source>
</evidence>
<feature type="compositionally biased region" description="Low complexity" evidence="1">
    <location>
        <begin position="168"/>
        <end position="179"/>
    </location>
</feature>
<dbReference type="SUPFAM" id="SSF48726">
    <property type="entry name" value="Immunoglobulin"/>
    <property type="match status" value="1"/>
</dbReference>
<dbReference type="InterPro" id="IPR013106">
    <property type="entry name" value="Ig_V-set"/>
</dbReference>
<dbReference type="GeneID" id="140703999"/>
<dbReference type="Gene3D" id="2.60.40.10">
    <property type="entry name" value="Immunoglobulins"/>
    <property type="match status" value="1"/>
</dbReference>
<keyword evidence="4" id="KW-1185">Reference proteome</keyword>
<evidence type="ECO:0000313" key="4">
    <source>
        <dbReference type="Proteomes" id="UP001652642"/>
    </source>
</evidence>
<organism evidence="4 5">
    <name type="scientific">Pogona vitticeps</name>
    <name type="common">central bearded dragon</name>
    <dbReference type="NCBI Taxonomy" id="103695"/>
    <lineage>
        <taxon>Eukaryota</taxon>
        <taxon>Metazoa</taxon>
        <taxon>Chordata</taxon>
        <taxon>Craniata</taxon>
        <taxon>Vertebrata</taxon>
        <taxon>Euteleostomi</taxon>
        <taxon>Lepidosauria</taxon>
        <taxon>Squamata</taxon>
        <taxon>Bifurcata</taxon>
        <taxon>Unidentata</taxon>
        <taxon>Episquamata</taxon>
        <taxon>Toxicofera</taxon>
        <taxon>Iguania</taxon>
        <taxon>Acrodonta</taxon>
        <taxon>Agamidae</taxon>
        <taxon>Amphibolurinae</taxon>
        <taxon>Pogona</taxon>
    </lineage>
</organism>
<reference evidence="4" key="1">
    <citation type="submission" date="2025-05" db="UniProtKB">
        <authorList>
            <consortium name="RefSeq"/>
        </authorList>
    </citation>
    <scope>NUCLEOTIDE SEQUENCE [LARGE SCALE GENOMIC DNA]</scope>
</reference>
<dbReference type="InterPro" id="IPR013783">
    <property type="entry name" value="Ig-like_fold"/>
</dbReference>
<feature type="domain" description="Immunoglobulin V-set" evidence="3">
    <location>
        <begin position="22"/>
        <end position="123"/>
    </location>
</feature>
<dbReference type="InterPro" id="IPR036179">
    <property type="entry name" value="Ig-like_dom_sf"/>
</dbReference>
<keyword evidence="2" id="KW-0732">Signal</keyword>
<feature type="signal peptide" evidence="2">
    <location>
        <begin position="1"/>
        <end position="16"/>
    </location>
</feature>
<protein>
    <recommendedName>
        <fullName evidence="3">Immunoglobulin V-set domain-containing protein</fullName>
    </recommendedName>
</protein>
<dbReference type="Proteomes" id="UP001652642">
    <property type="component" value="Chromosome 2"/>
</dbReference>
<feature type="chain" id="PRO_5046489948" description="Immunoglobulin V-set domain-containing protein" evidence="2">
    <location>
        <begin position="17"/>
        <end position="220"/>
    </location>
</feature>
<reference evidence="5" key="2">
    <citation type="submission" date="2025-08" db="UniProtKB">
        <authorList>
            <consortium name="RefSeq"/>
        </authorList>
    </citation>
    <scope>IDENTIFICATION</scope>
</reference>
<evidence type="ECO:0000313" key="5">
    <source>
        <dbReference type="RefSeq" id="XP_072844521.1"/>
    </source>
</evidence>
<proteinExistence type="predicted"/>
<dbReference type="Pfam" id="PF07686">
    <property type="entry name" value="V-set"/>
    <property type="match status" value="1"/>
</dbReference>
<accession>A0ABM5FGJ3</accession>
<evidence type="ECO:0000256" key="1">
    <source>
        <dbReference type="SAM" id="MobiDB-lite"/>
    </source>
</evidence>
<sequence>MIGKVLLWALIASCTSVTVITPQTRVWVYSGKTAVLPVLIQFQNPKWEYFHVRWEFLTQNCPVLFYVVNCSTPPPGSQKRTCDHQMEMEGRFSGRVNISRDVSLELRDANPEDSGIYEVTIYGLDESGRGQLELVFMEGTTKDLRFMVTKNHSLEGEGGVQTPGLRTSGKSSPSNKGGSLTLERHSIENVIRMLLACLVLGTIGWLLWEHICSLQGNITA</sequence>
<name>A0ABM5FGJ3_9SAUR</name>
<gene>
    <name evidence="5" type="primary">LOC140703999</name>
</gene>
<dbReference type="RefSeq" id="XP_072844521.1">
    <property type="nucleotide sequence ID" value="XM_072988420.1"/>
</dbReference>
<feature type="region of interest" description="Disordered" evidence="1">
    <location>
        <begin position="154"/>
        <end position="180"/>
    </location>
</feature>